<comment type="caution">
    <text evidence="1">The sequence shown here is derived from an EMBL/GenBank/DDBJ whole genome shotgun (WGS) entry which is preliminary data.</text>
</comment>
<reference evidence="1" key="1">
    <citation type="submission" date="2019-10" db="EMBL/GenBank/DDBJ databases">
        <title>Draft genome sequece of Microseira wollei NIES-4236.</title>
        <authorList>
            <person name="Yamaguchi H."/>
            <person name="Suzuki S."/>
            <person name="Kawachi M."/>
        </authorList>
    </citation>
    <scope>NUCLEOTIDE SEQUENCE</scope>
    <source>
        <strain evidence="1">NIES-4236</strain>
    </source>
</reference>
<dbReference type="Gene3D" id="3.40.50.150">
    <property type="entry name" value="Vaccinia Virus protein VP39"/>
    <property type="match status" value="1"/>
</dbReference>
<keyword evidence="2" id="KW-1185">Reference proteome</keyword>
<protein>
    <recommendedName>
        <fullName evidence="3">Class I SAM-dependent methyltransferase</fullName>
    </recommendedName>
</protein>
<dbReference type="Pfam" id="PF13489">
    <property type="entry name" value="Methyltransf_23"/>
    <property type="match status" value="1"/>
</dbReference>
<evidence type="ECO:0008006" key="3">
    <source>
        <dbReference type="Google" id="ProtNLM"/>
    </source>
</evidence>
<sequence>MNVCAICNNKTGNKTYVVKEMMFGFRDEFEYFECAECGCIQIKEIPEYLSKYYPDNFYSFKEKTYSKVNSIESFLKRQRMKYLIYGNKEIGILLSKILIKIYKTPMADYYEWFRKLQLPLESEILDVGCGSGNLILQMRSDGFTNLTGVDPFIKSDIFYENGVKVLKKYLHEIEGSFDFIMLNHAFEHMPQPLSVLKELYRMVKKNRYVLIRIPVASSLAWRKYGVNWVQIDAPRHFFLHTTKSMEILANKAGFKIADIVFDSHAFQFWGSEQILGNIAITESASYAVNPDKSMFSKEQIDDFNSMAKQLNKEKDGDAAGFYLYKE</sequence>
<evidence type="ECO:0000313" key="2">
    <source>
        <dbReference type="Proteomes" id="UP001050975"/>
    </source>
</evidence>
<dbReference type="AlphaFoldDB" id="A0AAV3XFE2"/>
<dbReference type="PANTHER" id="PTHR43861">
    <property type="entry name" value="TRANS-ACONITATE 2-METHYLTRANSFERASE-RELATED"/>
    <property type="match status" value="1"/>
</dbReference>
<evidence type="ECO:0000313" key="1">
    <source>
        <dbReference type="EMBL" id="GET39416.1"/>
    </source>
</evidence>
<dbReference type="EMBL" id="BLAY01000065">
    <property type="protein sequence ID" value="GET39416.1"/>
    <property type="molecule type" value="Genomic_DNA"/>
</dbReference>
<dbReference type="SUPFAM" id="SSF53335">
    <property type="entry name" value="S-adenosyl-L-methionine-dependent methyltransferases"/>
    <property type="match status" value="1"/>
</dbReference>
<proteinExistence type="predicted"/>
<organism evidence="1 2">
    <name type="scientific">Microseira wollei NIES-4236</name>
    <dbReference type="NCBI Taxonomy" id="2530354"/>
    <lineage>
        <taxon>Bacteria</taxon>
        <taxon>Bacillati</taxon>
        <taxon>Cyanobacteriota</taxon>
        <taxon>Cyanophyceae</taxon>
        <taxon>Oscillatoriophycideae</taxon>
        <taxon>Aerosakkonematales</taxon>
        <taxon>Aerosakkonemataceae</taxon>
        <taxon>Microseira</taxon>
    </lineage>
</organism>
<accession>A0AAV3XFE2</accession>
<dbReference type="CDD" id="cd02440">
    <property type="entry name" value="AdoMet_MTases"/>
    <property type="match status" value="1"/>
</dbReference>
<dbReference type="InterPro" id="IPR029063">
    <property type="entry name" value="SAM-dependent_MTases_sf"/>
</dbReference>
<gene>
    <name evidence="1" type="ORF">MiSe_41850</name>
</gene>
<name>A0AAV3XFE2_9CYAN</name>
<dbReference type="Proteomes" id="UP001050975">
    <property type="component" value="Unassembled WGS sequence"/>
</dbReference>